<dbReference type="Gene3D" id="3.40.630.30">
    <property type="match status" value="1"/>
</dbReference>
<keyword evidence="3" id="KW-1185">Reference proteome</keyword>
<dbReference type="InterPro" id="IPR016181">
    <property type="entry name" value="Acyl_CoA_acyltransferase"/>
</dbReference>
<dbReference type="EMBL" id="CP012752">
    <property type="protein sequence ID" value="ALG11198.1"/>
    <property type="molecule type" value="Genomic_DNA"/>
</dbReference>
<sequence length="201" mass="22259">MINVRPARLDDLDALYRICLQTGDAGEDATAKYEDPQLLGHIFVGPYAVLEPSLAFVAEDDEGVSGYVVGALDTAEFEESLEQSWWPELREQYPLPPDGPAVSEDQKLIRHIHNPDRTSPKYLGKYPSHLHINLLPRTQGQGVGARLMTALVDALRAKGSRGLHLDVWGVNTRAIGFYQHVGFTRIDRTETGLILGMDLLA</sequence>
<feature type="domain" description="N-acetyltransferase" evidence="1">
    <location>
        <begin position="2"/>
        <end position="201"/>
    </location>
</feature>
<dbReference type="PANTHER" id="PTHR13170:SF16">
    <property type="entry name" value="PROTEIN O-GLCNACASE"/>
    <property type="match status" value="1"/>
</dbReference>
<dbReference type="GO" id="GO:0016747">
    <property type="term" value="F:acyltransferase activity, transferring groups other than amino-acyl groups"/>
    <property type="evidence" value="ECO:0007669"/>
    <property type="project" value="InterPro"/>
</dbReference>
<dbReference type="SUPFAM" id="SSF55729">
    <property type="entry name" value="Acyl-CoA N-acyltransferases (Nat)"/>
    <property type="match status" value="1"/>
</dbReference>
<dbReference type="OrthoDB" id="8593648at2"/>
<dbReference type="CDD" id="cd04301">
    <property type="entry name" value="NAT_SF"/>
    <property type="match status" value="1"/>
</dbReference>
<dbReference type="PANTHER" id="PTHR13170">
    <property type="entry name" value="O-GLCNACASE"/>
    <property type="match status" value="1"/>
</dbReference>
<dbReference type="Pfam" id="PF00583">
    <property type="entry name" value="Acetyltransf_1"/>
    <property type="match status" value="1"/>
</dbReference>
<evidence type="ECO:0000259" key="1">
    <source>
        <dbReference type="PROSITE" id="PS51186"/>
    </source>
</evidence>
<dbReference type="PROSITE" id="PS51186">
    <property type="entry name" value="GNAT"/>
    <property type="match status" value="1"/>
</dbReference>
<dbReference type="KEGG" id="kphy:AOZ06_33805"/>
<gene>
    <name evidence="2" type="ORF">AOZ06_33805</name>
</gene>
<protein>
    <recommendedName>
        <fullName evidence="1">N-acetyltransferase domain-containing protein</fullName>
    </recommendedName>
</protein>
<dbReference type="InterPro" id="IPR000182">
    <property type="entry name" value="GNAT_dom"/>
</dbReference>
<accession>A0A0N9I0U4</accession>
<dbReference type="STRING" id="860235.AOZ06_33805"/>
<dbReference type="AlphaFoldDB" id="A0A0N9I0U4"/>
<evidence type="ECO:0000313" key="3">
    <source>
        <dbReference type="Proteomes" id="UP000063699"/>
    </source>
</evidence>
<dbReference type="Proteomes" id="UP000063699">
    <property type="component" value="Chromosome"/>
</dbReference>
<name>A0A0N9I0U4_9PSEU</name>
<organism evidence="2 3">
    <name type="scientific">Kibdelosporangium phytohabitans</name>
    <dbReference type="NCBI Taxonomy" id="860235"/>
    <lineage>
        <taxon>Bacteria</taxon>
        <taxon>Bacillati</taxon>
        <taxon>Actinomycetota</taxon>
        <taxon>Actinomycetes</taxon>
        <taxon>Pseudonocardiales</taxon>
        <taxon>Pseudonocardiaceae</taxon>
        <taxon>Kibdelosporangium</taxon>
    </lineage>
</organism>
<proteinExistence type="predicted"/>
<evidence type="ECO:0000313" key="2">
    <source>
        <dbReference type="EMBL" id="ALG11198.1"/>
    </source>
</evidence>
<dbReference type="RefSeq" id="WP_054293099.1">
    <property type="nucleotide sequence ID" value="NZ_CP012752.1"/>
</dbReference>
<dbReference type="InterPro" id="IPR051822">
    <property type="entry name" value="Glycosyl_Hydrolase_84"/>
</dbReference>
<reference evidence="2 3" key="1">
    <citation type="submission" date="2015-07" db="EMBL/GenBank/DDBJ databases">
        <title>Genome sequencing of Kibdelosporangium phytohabitans.</title>
        <authorList>
            <person name="Qin S."/>
            <person name="Xing K."/>
        </authorList>
    </citation>
    <scope>NUCLEOTIDE SEQUENCE [LARGE SCALE GENOMIC DNA]</scope>
    <source>
        <strain evidence="2 3">KLBMP1111</strain>
    </source>
</reference>